<evidence type="ECO:0000256" key="1">
    <source>
        <dbReference type="ARBA" id="ARBA00022598"/>
    </source>
</evidence>
<dbReference type="PANTHER" id="PTHR43334:SF1">
    <property type="entry name" value="3-HYDROXYPROPIONATE--COA LIGASE [ADP-FORMING]"/>
    <property type="match status" value="1"/>
</dbReference>
<dbReference type="SUPFAM" id="SSF51735">
    <property type="entry name" value="NAD(P)-binding Rossmann-fold domains"/>
    <property type="match status" value="1"/>
</dbReference>
<evidence type="ECO:0000256" key="3">
    <source>
        <dbReference type="ARBA" id="ARBA00022840"/>
    </source>
</evidence>
<evidence type="ECO:0000313" key="6">
    <source>
        <dbReference type="EMBL" id="CAA9363235.1"/>
    </source>
</evidence>
<dbReference type="PANTHER" id="PTHR43334">
    <property type="entry name" value="ACETATE--COA LIGASE [ADP-FORMING]"/>
    <property type="match status" value="1"/>
</dbReference>
<dbReference type="GO" id="GO:0005524">
    <property type="term" value="F:ATP binding"/>
    <property type="evidence" value="ECO:0007669"/>
    <property type="project" value="UniProtKB-UniRule"/>
</dbReference>
<feature type="domain" description="ATP-grasp" evidence="5">
    <location>
        <begin position="474"/>
        <end position="674"/>
    </location>
</feature>
<dbReference type="Pfam" id="PF13607">
    <property type="entry name" value="Succ_CoA_lig"/>
    <property type="match status" value="1"/>
</dbReference>
<gene>
    <name evidence="6" type="ORF">AVDCRST_MAG46-3492</name>
</gene>
<keyword evidence="3 4" id="KW-0067">ATP-binding</keyword>
<dbReference type="InterPro" id="IPR003781">
    <property type="entry name" value="CoA-bd"/>
</dbReference>
<proteinExistence type="predicted"/>
<dbReference type="GO" id="GO:0016874">
    <property type="term" value="F:ligase activity"/>
    <property type="evidence" value="ECO:0007669"/>
    <property type="project" value="UniProtKB-KW"/>
</dbReference>
<name>A0A6J4MLZ8_9ACTN</name>
<dbReference type="SUPFAM" id="SSF52210">
    <property type="entry name" value="Succinyl-CoA synthetase domains"/>
    <property type="match status" value="2"/>
</dbReference>
<dbReference type="InterPro" id="IPR016102">
    <property type="entry name" value="Succinyl-CoA_synth-like"/>
</dbReference>
<protein>
    <submittedName>
        <fullName evidence="6">Acetyl-CoA synthetase</fullName>
    </submittedName>
</protein>
<dbReference type="InterPro" id="IPR036291">
    <property type="entry name" value="NAD(P)-bd_dom_sf"/>
</dbReference>
<organism evidence="6">
    <name type="scientific">uncultured Nocardioidaceae bacterium</name>
    <dbReference type="NCBI Taxonomy" id="253824"/>
    <lineage>
        <taxon>Bacteria</taxon>
        <taxon>Bacillati</taxon>
        <taxon>Actinomycetota</taxon>
        <taxon>Actinomycetes</taxon>
        <taxon>Propionibacteriales</taxon>
        <taxon>Nocardioidaceae</taxon>
        <taxon>environmental samples</taxon>
    </lineage>
</organism>
<keyword evidence="2 4" id="KW-0547">Nucleotide-binding</keyword>
<dbReference type="Gene3D" id="3.30.1490.20">
    <property type="entry name" value="ATP-grasp fold, A domain"/>
    <property type="match status" value="1"/>
</dbReference>
<dbReference type="InterPro" id="IPR051538">
    <property type="entry name" value="Acyl-CoA_Synth/Transferase"/>
</dbReference>
<dbReference type="SMART" id="SM00881">
    <property type="entry name" value="CoA_binding"/>
    <property type="match status" value="1"/>
</dbReference>
<dbReference type="Gene3D" id="3.30.470.20">
    <property type="entry name" value="ATP-grasp fold, B domain"/>
    <property type="match status" value="1"/>
</dbReference>
<dbReference type="Pfam" id="PF13549">
    <property type="entry name" value="ATP-grasp_5"/>
    <property type="match status" value="1"/>
</dbReference>
<dbReference type="EMBL" id="CADCUD010000243">
    <property type="protein sequence ID" value="CAA9363235.1"/>
    <property type="molecule type" value="Genomic_DNA"/>
</dbReference>
<keyword evidence="1" id="KW-0436">Ligase</keyword>
<evidence type="ECO:0000256" key="4">
    <source>
        <dbReference type="PROSITE-ProRule" id="PRU00409"/>
    </source>
</evidence>
<dbReference type="InterPro" id="IPR013815">
    <property type="entry name" value="ATP_grasp_subdomain_1"/>
</dbReference>
<dbReference type="InterPro" id="IPR032875">
    <property type="entry name" value="Succ_CoA_lig_flav_dom"/>
</dbReference>
<dbReference type="SUPFAM" id="SSF56059">
    <property type="entry name" value="Glutathione synthetase ATP-binding domain-like"/>
    <property type="match status" value="1"/>
</dbReference>
<accession>A0A6J4MLZ8</accession>
<dbReference type="PROSITE" id="PS50975">
    <property type="entry name" value="ATP_GRASP"/>
    <property type="match status" value="1"/>
</dbReference>
<evidence type="ECO:0000259" key="5">
    <source>
        <dbReference type="PROSITE" id="PS50975"/>
    </source>
</evidence>
<dbReference type="Gene3D" id="3.40.50.720">
    <property type="entry name" value="NAD(P)-binding Rossmann-like Domain"/>
    <property type="match status" value="1"/>
</dbReference>
<dbReference type="Pfam" id="PF13380">
    <property type="entry name" value="CoA_binding_2"/>
    <property type="match status" value="1"/>
</dbReference>
<dbReference type="AlphaFoldDB" id="A0A6J4MLZ8"/>
<dbReference type="GO" id="GO:0046872">
    <property type="term" value="F:metal ion binding"/>
    <property type="evidence" value="ECO:0007669"/>
    <property type="project" value="InterPro"/>
</dbReference>
<dbReference type="Gene3D" id="3.40.50.261">
    <property type="entry name" value="Succinyl-CoA synthetase domains"/>
    <property type="match status" value="2"/>
</dbReference>
<evidence type="ECO:0000256" key="2">
    <source>
        <dbReference type="ARBA" id="ARBA00022741"/>
    </source>
</evidence>
<sequence length="681" mass="70877">MLEARSIAVVGASDREGSFGRRLTTEALRSPGVENVHLVNPRRREVFGRPCVSSLEKVLEPVDLVLCGVPDSALPGQVTIAASRGDAGAVVYGTASGLAAQLQRAAGDMALCGAGCMGFVNVARGVRAIGYLERHPMPVGPIAMVTHSGSAFSALLRTHRRLEFSFIVSSGQELVTTTADYLDYALGLDETRVVGLLLETMRDVPRLREALASAAERDIPVVALTVGGSPTGRDLVDAHSGAIAGDDAAWEALFAAYGVHRATDLSELSDSLEVFAIGRRVRRGSAGGGFASLHDSGAERVLVADLADALGVPFASLAAGTVGRLQYRLEPGLVATNPLDVWGTGADSEALFTDCLDALAHDPSVDVVALAVDLVPEYDGDTAMLGAVESAIDRTDKPVLVLSNLPSAVDQAAANRLRARGVPVLEGTRSGLRAIGHLLAHATPPRPLTAGAIDAGRRARWADRLARGPIPDWLDLVADYGIPVVTRRQASSCAEALGAAAAIGYPVVLKTAAAGLSHKLDVDGVRLDLTDPDGVRTAYEDLAERLGHDVVVQRYVAPGVEIALGVVRDPLLGPLVIVASGGSLVELLSQRSVALPSVDRASAEAMIDRLPSSRLLRGHRGRSACDVDAVVEALLAMSQLAGELGDHVEALDVNPLIVSSRGAVAVDALVTPLQSPTSQPT</sequence>
<reference evidence="6" key="1">
    <citation type="submission" date="2020-02" db="EMBL/GenBank/DDBJ databases">
        <authorList>
            <person name="Meier V. D."/>
        </authorList>
    </citation>
    <scope>NUCLEOTIDE SEQUENCE</scope>
    <source>
        <strain evidence="6">AVDCRST_MAG46</strain>
    </source>
</reference>
<dbReference type="InterPro" id="IPR011761">
    <property type="entry name" value="ATP-grasp"/>
</dbReference>